<dbReference type="Proteomes" id="UP000270296">
    <property type="component" value="Unassembled WGS sequence"/>
</dbReference>
<name>A0A183IS46_9BILA</name>
<dbReference type="AlphaFoldDB" id="A0A183IS46"/>
<proteinExistence type="predicted"/>
<dbReference type="WBParaSite" id="SBAD_0000669001-mRNA-1">
    <property type="protein sequence ID" value="SBAD_0000669001-mRNA-1"/>
    <property type="gene ID" value="SBAD_0000669001"/>
</dbReference>
<organism evidence="3">
    <name type="scientific">Soboliphyme baturini</name>
    <dbReference type="NCBI Taxonomy" id="241478"/>
    <lineage>
        <taxon>Eukaryota</taxon>
        <taxon>Metazoa</taxon>
        <taxon>Ecdysozoa</taxon>
        <taxon>Nematoda</taxon>
        <taxon>Enoplea</taxon>
        <taxon>Dorylaimia</taxon>
        <taxon>Dioctophymatida</taxon>
        <taxon>Dioctophymatoidea</taxon>
        <taxon>Soboliphymatidae</taxon>
        <taxon>Soboliphyme</taxon>
    </lineage>
</organism>
<keyword evidence="2" id="KW-1185">Reference proteome</keyword>
<sequence>MAFSGRSRRCALSISVTWRTADRPDGFLLAADGRCSNERKAAARTASISPASNGDGVFYWTTAGGRNVCRLLPPNSWQKIDQGREDVSEAAFNADRCSVDDRRPPYVVRQTP</sequence>
<accession>A0A183IS46</accession>
<gene>
    <name evidence="1" type="ORF">SBAD_LOCUS6442</name>
</gene>
<reference evidence="3" key="1">
    <citation type="submission" date="2016-06" db="UniProtKB">
        <authorList>
            <consortium name="WormBaseParasite"/>
        </authorList>
    </citation>
    <scope>IDENTIFICATION</scope>
</reference>
<evidence type="ECO:0000313" key="2">
    <source>
        <dbReference type="Proteomes" id="UP000270296"/>
    </source>
</evidence>
<reference evidence="1 2" key="2">
    <citation type="submission" date="2018-11" db="EMBL/GenBank/DDBJ databases">
        <authorList>
            <consortium name="Pathogen Informatics"/>
        </authorList>
    </citation>
    <scope>NUCLEOTIDE SEQUENCE [LARGE SCALE GENOMIC DNA]</scope>
</reference>
<dbReference type="EMBL" id="UZAM01009760">
    <property type="protein sequence ID" value="VDP10035.1"/>
    <property type="molecule type" value="Genomic_DNA"/>
</dbReference>
<evidence type="ECO:0000313" key="1">
    <source>
        <dbReference type="EMBL" id="VDP10035.1"/>
    </source>
</evidence>
<protein>
    <submittedName>
        <fullName evidence="3">Secreted protein</fullName>
    </submittedName>
</protein>
<evidence type="ECO:0000313" key="3">
    <source>
        <dbReference type="WBParaSite" id="SBAD_0000669001-mRNA-1"/>
    </source>
</evidence>